<keyword evidence="2" id="KW-1185">Reference proteome</keyword>
<sequence>RRINQTPQKIYLKLRHLSGSFFRVPADKSEENLIKQYYQPVASYRTIKFNRFTLSDVKECKKRKDKNTESYCVTEDDSRLVAMCNHVLNKRGSHSKDALLGMEECQSPFGIYELKIPVDKDLACDANRFTTTNCKDLDVSSFLSHSILTFHNVYYSALRF</sequence>
<evidence type="ECO:0000313" key="2">
    <source>
        <dbReference type="Proteomes" id="UP001159427"/>
    </source>
</evidence>
<comment type="caution">
    <text evidence="1">The sequence shown here is derived from an EMBL/GenBank/DDBJ whole genome shotgun (WGS) entry which is preliminary data.</text>
</comment>
<dbReference type="Proteomes" id="UP001159427">
    <property type="component" value="Unassembled WGS sequence"/>
</dbReference>
<proteinExistence type="predicted"/>
<protein>
    <submittedName>
        <fullName evidence="1">Uncharacterized protein</fullName>
    </submittedName>
</protein>
<feature type="non-terminal residue" evidence="1">
    <location>
        <position position="1"/>
    </location>
</feature>
<accession>A0ABN8QH87</accession>
<dbReference type="EMBL" id="CALNXI010001304">
    <property type="protein sequence ID" value="CAH3164076.1"/>
    <property type="molecule type" value="Genomic_DNA"/>
</dbReference>
<evidence type="ECO:0000313" key="1">
    <source>
        <dbReference type="EMBL" id="CAH3164076.1"/>
    </source>
</evidence>
<name>A0ABN8QH87_9CNID</name>
<organism evidence="1 2">
    <name type="scientific">Porites evermanni</name>
    <dbReference type="NCBI Taxonomy" id="104178"/>
    <lineage>
        <taxon>Eukaryota</taxon>
        <taxon>Metazoa</taxon>
        <taxon>Cnidaria</taxon>
        <taxon>Anthozoa</taxon>
        <taxon>Hexacorallia</taxon>
        <taxon>Scleractinia</taxon>
        <taxon>Fungiina</taxon>
        <taxon>Poritidae</taxon>
        <taxon>Porites</taxon>
    </lineage>
</organism>
<gene>
    <name evidence="1" type="ORF">PEVE_00004855</name>
</gene>
<reference evidence="1 2" key="1">
    <citation type="submission" date="2022-05" db="EMBL/GenBank/DDBJ databases">
        <authorList>
            <consortium name="Genoscope - CEA"/>
            <person name="William W."/>
        </authorList>
    </citation>
    <scope>NUCLEOTIDE SEQUENCE [LARGE SCALE GENOMIC DNA]</scope>
</reference>